<proteinExistence type="predicted"/>
<evidence type="ECO:0000256" key="2">
    <source>
        <dbReference type="SAM" id="MobiDB-lite"/>
    </source>
</evidence>
<dbReference type="SMART" id="SM00248">
    <property type="entry name" value="ANK"/>
    <property type="match status" value="1"/>
</dbReference>
<keyword evidence="1" id="KW-0040">ANK repeat</keyword>
<dbReference type="InterPro" id="IPR002110">
    <property type="entry name" value="Ankyrin_rpt"/>
</dbReference>
<feature type="region of interest" description="Disordered" evidence="2">
    <location>
        <begin position="225"/>
        <end position="265"/>
    </location>
</feature>
<dbReference type="AlphaFoldDB" id="A0A0Q3MLV4"/>
<sequence>MISLQTDESELACANHLHSDSTEILQQTIVNEVQNIYADISGDRTSCTEQTVQANAETLLAQEHLAATNGGSVSGNPYNSTSSVLSNAEQKASQPEGGGRILFNAEESVEECRTETENVSSSEIEPIALQLHEEDTLQIIQKRPHQTSSKVDLHFGVHADSRSSYSFQIVENMQKETSQKTDEVLAGISGTKGSEKNEDKVNAKISMLSDFTETGIQSKRIRLDSQETNKKADSYSSSRKTNLSSKQSRFSQAAEQQTSKKSGWTAIHEASNRGFTEVILELLKAGANVDSRTLDGILPIHYAVSGNYLEHGANPCERSNSGKSALDGAHDDEMSELLRSYCAMDSLPPVDPIEVTGTRGPSRSRRSKYPCYSNCENDNVDLEPQCEKYSVVDDIIDTYIQRLSQVQDTLNEMLAKQKAERDTLAKKYRASVESFKKGALRKQLVNLASRQKSLLAVAQNQEKLVQKIQNYRKTKQVFSAPCSEKQISNSVISRGDDERQTLTADEIVCPDVVTLSMGLGASMPNGNRVEAHLPLENRFPVQDCSQHPHICLNETGANKEAIRSKEAFDHALASKRRVREYPFDNMSKLTNAVEVVTLPSEPTVSTTKWKYSQQKDIDCVAIAEQGEKSLNPTSVTNVLNIVEPRSTVVNSNVCQPGSNCQQVLTGEGLQRYINEKEAFQQQQQRIILSKSTENFPSALQEMIFRSAENSFNANLVLSNHTSNTDYPVNLSEKASQSYSNQECEQIQVRCGRRNKKKLQLIDLLELGKIKPGENVLEFKLQEFSHKATLLNNGKIRTSKRQIMQNPVHWVKDLLGNDIYVTWKYAWNKVTYLGTQLSKFLDEGVSVSEDPEVLSQERMPLGKNFITRDPSNHNHHHQGPGTVSIAQPLGTFDLRNMQPNSPSLPQTEVAKTCTEREAAVTKEFKNKIFESIFQYFKVPGITFRSNAVTFKYVILFAYSSVAYVWTNCTEPDPSESEE</sequence>
<dbReference type="EMBL" id="LMAW01001448">
    <property type="protein sequence ID" value="KQK83511.1"/>
    <property type="molecule type" value="Genomic_DNA"/>
</dbReference>
<evidence type="ECO:0000256" key="1">
    <source>
        <dbReference type="PROSITE-ProRule" id="PRU00023"/>
    </source>
</evidence>
<dbReference type="PANTHER" id="PTHR24176">
    <property type="entry name" value="ANKYRIN REPEAT DOMAIN-CONTAINING PROTEIN 31-RELATED"/>
    <property type="match status" value="1"/>
</dbReference>
<evidence type="ECO:0000313" key="4">
    <source>
        <dbReference type="EMBL" id="KQK83511.1"/>
    </source>
</evidence>
<comment type="caution">
    <text evidence="4">The sequence shown here is derived from an EMBL/GenBank/DDBJ whole genome shotgun (WGS) entry which is preliminary data.</text>
</comment>
<dbReference type="Pfam" id="PF00023">
    <property type="entry name" value="Ank"/>
    <property type="match status" value="1"/>
</dbReference>
<dbReference type="Pfam" id="PF18755">
    <property type="entry name" value="RAMA"/>
    <property type="match status" value="1"/>
</dbReference>
<reference evidence="4 5" key="1">
    <citation type="submission" date="2015-10" db="EMBL/GenBank/DDBJ databases">
        <authorList>
            <person name="Gilbert D.G."/>
        </authorList>
    </citation>
    <scope>NUCLEOTIDE SEQUENCE [LARGE SCALE GENOMIC DNA]</scope>
    <source>
        <strain evidence="4">FVVF132</strain>
    </source>
</reference>
<gene>
    <name evidence="4" type="ORF">AAES_59027</name>
</gene>
<dbReference type="PROSITE" id="PS50088">
    <property type="entry name" value="ANK_REPEAT"/>
    <property type="match status" value="1"/>
</dbReference>
<organism evidence="4 5">
    <name type="scientific">Amazona aestiva</name>
    <name type="common">Blue-fronted Amazon parrot</name>
    <dbReference type="NCBI Taxonomy" id="12930"/>
    <lineage>
        <taxon>Eukaryota</taxon>
        <taxon>Metazoa</taxon>
        <taxon>Chordata</taxon>
        <taxon>Craniata</taxon>
        <taxon>Vertebrata</taxon>
        <taxon>Euteleostomi</taxon>
        <taxon>Archelosauria</taxon>
        <taxon>Archosauria</taxon>
        <taxon>Dinosauria</taxon>
        <taxon>Saurischia</taxon>
        <taxon>Theropoda</taxon>
        <taxon>Coelurosauria</taxon>
        <taxon>Aves</taxon>
        <taxon>Neognathae</taxon>
        <taxon>Neoaves</taxon>
        <taxon>Telluraves</taxon>
        <taxon>Australaves</taxon>
        <taxon>Psittaciformes</taxon>
        <taxon>Psittacidae</taxon>
        <taxon>Amazona</taxon>
    </lineage>
</organism>
<evidence type="ECO:0000259" key="3">
    <source>
        <dbReference type="Pfam" id="PF18755"/>
    </source>
</evidence>
<dbReference type="OrthoDB" id="2384350at2759"/>
<name>A0A0Q3MLV4_AMAAE</name>
<dbReference type="Gene3D" id="1.25.40.20">
    <property type="entry name" value="Ankyrin repeat-containing domain"/>
    <property type="match status" value="1"/>
</dbReference>
<keyword evidence="5" id="KW-1185">Reference proteome</keyword>
<dbReference type="Proteomes" id="UP000051836">
    <property type="component" value="Unassembled WGS sequence"/>
</dbReference>
<feature type="region of interest" description="Disordered" evidence="2">
    <location>
        <begin position="68"/>
        <end position="98"/>
    </location>
</feature>
<protein>
    <submittedName>
        <fullName evidence="4">Putative ankyrin repeat domain-containing protein 31</fullName>
    </submittedName>
</protein>
<dbReference type="SUPFAM" id="SSF48403">
    <property type="entry name" value="Ankyrin repeat"/>
    <property type="match status" value="1"/>
</dbReference>
<feature type="repeat" description="ANK" evidence="1">
    <location>
        <begin position="262"/>
        <end position="294"/>
    </location>
</feature>
<feature type="domain" description="RAMA" evidence="3">
    <location>
        <begin position="751"/>
        <end position="838"/>
    </location>
</feature>
<evidence type="ECO:0000313" key="5">
    <source>
        <dbReference type="Proteomes" id="UP000051836"/>
    </source>
</evidence>
<dbReference type="PANTHER" id="PTHR24176:SF14">
    <property type="entry name" value="ANKYRIN REPEAT DOMAIN-CONTAINING PROTEIN 31"/>
    <property type="match status" value="1"/>
</dbReference>
<accession>A0A0Q3MLV4</accession>
<dbReference type="STRING" id="12930.A0A0Q3MLV4"/>
<feature type="compositionally biased region" description="Polar residues" evidence="2">
    <location>
        <begin position="234"/>
        <end position="262"/>
    </location>
</feature>
<dbReference type="PROSITE" id="PS50297">
    <property type="entry name" value="ANK_REP_REGION"/>
    <property type="match status" value="1"/>
</dbReference>
<dbReference type="InterPro" id="IPR036770">
    <property type="entry name" value="Ankyrin_rpt-contain_sf"/>
</dbReference>
<dbReference type="InterPro" id="IPR042334">
    <property type="entry name" value="ANKRD31"/>
</dbReference>
<dbReference type="InterPro" id="IPR040843">
    <property type="entry name" value="RAMA"/>
</dbReference>
<feature type="region of interest" description="Disordered" evidence="2">
    <location>
        <begin position="176"/>
        <end position="198"/>
    </location>
</feature>
<feature type="compositionally biased region" description="Polar residues" evidence="2">
    <location>
        <begin position="69"/>
        <end position="93"/>
    </location>
</feature>